<dbReference type="WBParaSite" id="PgE027_g003_t06">
    <property type="protein sequence ID" value="PgE027_g003_t06"/>
    <property type="gene ID" value="PgE027_g003"/>
</dbReference>
<evidence type="ECO:0000259" key="1">
    <source>
        <dbReference type="Pfam" id="PF02463"/>
    </source>
</evidence>
<dbReference type="InterPro" id="IPR003395">
    <property type="entry name" value="RecF/RecN/SMC_N"/>
</dbReference>
<dbReference type="Gene3D" id="3.40.50.300">
    <property type="entry name" value="P-loop containing nucleotide triphosphate hydrolases"/>
    <property type="match status" value="1"/>
</dbReference>
<evidence type="ECO:0000313" key="2">
    <source>
        <dbReference type="Proteomes" id="UP000887569"/>
    </source>
</evidence>
<dbReference type="SUPFAM" id="SSF52540">
    <property type="entry name" value="P-loop containing nucleoside triphosphate hydrolases"/>
    <property type="match status" value="1"/>
</dbReference>
<proteinExistence type="predicted"/>
<feature type="domain" description="RecF/RecN/SMC N-terminal" evidence="1">
    <location>
        <begin position="20"/>
        <end position="115"/>
    </location>
</feature>
<keyword evidence="2" id="KW-1185">Reference proteome</keyword>
<organism evidence="2 3">
    <name type="scientific">Parascaris univalens</name>
    <name type="common">Nematode worm</name>
    <dbReference type="NCBI Taxonomy" id="6257"/>
    <lineage>
        <taxon>Eukaryota</taxon>
        <taxon>Metazoa</taxon>
        <taxon>Ecdysozoa</taxon>
        <taxon>Nematoda</taxon>
        <taxon>Chromadorea</taxon>
        <taxon>Rhabditida</taxon>
        <taxon>Spirurina</taxon>
        <taxon>Ascaridomorpha</taxon>
        <taxon>Ascaridoidea</taxon>
        <taxon>Ascarididae</taxon>
        <taxon>Parascaris</taxon>
    </lineage>
</organism>
<accession>A0A914ZXU0</accession>
<dbReference type="InterPro" id="IPR027417">
    <property type="entry name" value="P-loop_NTPase"/>
</dbReference>
<sequence length="138" mass="15482">SRRERLSFVEGCGRSISAMHIKQVKISGFRSYRDATISDLSPNHNVIVGRNGSGKSNFLFAIEFVLSDKFSSLSSVRRRELFHEGIGEGATVARVSIVLDNSDRRIVTVRRGFFIQIFIKLISACRHFSFLLSAARNS</sequence>
<protein>
    <submittedName>
        <fullName evidence="3">SMC hinge domain-containing protein</fullName>
    </submittedName>
</protein>
<dbReference type="Proteomes" id="UP000887569">
    <property type="component" value="Unplaced"/>
</dbReference>
<name>A0A914ZXU0_PARUN</name>
<dbReference type="PANTHER" id="PTHR43977">
    <property type="entry name" value="STRUCTURAL MAINTENANCE OF CHROMOSOMES PROTEIN 3"/>
    <property type="match status" value="1"/>
</dbReference>
<dbReference type="Pfam" id="PF02463">
    <property type="entry name" value="SMC_N"/>
    <property type="match status" value="1"/>
</dbReference>
<dbReference type="AlphaFoldDB" id="A0A914ZXU0"/>
<evidence type="ECO:0000313" key="3">
    <source>
        <dbReference type="WBParaSite" id="PgE027_g003_t06"/>
    </source>
</evidence>
<reference evidence="3" key="1">
    <citation type="submission" date="2022-11" db="UniProtKB">
        <authorList>
            <consortium name="WormBaseParasite"/>
        </authorList>
    </citation>
    <scope>IDENTIFICATION</scope>
</reference>